<dbReference type="InterPro" id="IPR001633">
    <property type="entry name" value="EAL_dom"/>
</dbReference>
<dbReference type="InterPro" id="IPR029787">
    <property type="entry name" value="Nucleotide_cyclase"/>
</dbReference>
<dbReference type="Gene3D" id="3.30.70.270">
    <property type="match status" value="1"/>
</dbReference>
<name>E0RVM0_BUTPB</name>
<evidence type="ECO:0000313" key="4">
    <source>
        <dbReference type="Proteomes" id="UP000001299"/>
    </source>
</evidence>
<dbReference type="HOGENOM" id="CLU_000445_70_50_9"/>
<dbReference type="eggNOG" id="COG2199">
    <property type="taxonomic scope" value="Bacteria"/>
</dbReference>
<dbReference type="PANTHER" id="PTHR33121">
    <property type="entry name" value="CYCLIC DI-GMP PHOSPHODIESTERASE PDEF"/>
    <property type="match status" value="1"/>
</dbReference>
<protein>
    <submittedName>
        <fullName evidence="3">GGDEF/EAL domain-containing protein</fullName>
    </submittedName>
</protein>
<dbReference type="InterPro" id="IPR000160">
    <property type="entry name" value="GGDEF_dom"/>
</dbReference>
<sequence length="598" mass="69383">MYVFSDDLRKAYEALAIPIIFMGIKDGEIVPILVSDGFLKFHCITREMLGSEFEGNINGSLFEKVHPDEASKLKAISDDFVTKHLDYDITFRARRDDGYHMLHAVGYWQTMPDGSEMAVIAYSDMQHYEDVVGKIARDYQLYQKDDFYTDALTSLPNINYLNKYGRDRAKEYFTNKSVPAVIYFDVDSMQSYNNRYGFDRGDDLLKLVANVISNEFEHGLVVRGADDHFIVLCKYTGKKDIINKIAKINARIKMEAYGTTTGIHAGIYVCKRDINTATALDHAKRANKLLGADLNISYRFYTSEDDRLYNYQRYIIENFYKAMNRGWIKVYYQCFLRLENDSGAGFEALARWDDPQDGIIDPADFLPALEKYHLMHELDLYMFERVCSEVKPRFEAGLPLLPVSINFSRQDFDYVDVVSEINRLFDKYQLEQYGIDRSYFIIEITEQDMATATEEFHHQLQRIRESGYKLWVDDFGSGYSSLNVFSSFDIDLIKFDMDLLMNLDRHDGANRVVLKAMVNVAHKLGIHTLCEGMETEEQKEFLKDIGCELAQGFLYHRPEGLDTIFDRLNIGIPIPKWESSEERIALEKKWAYTDIEEL</sequence>
<proteinExistence type="predicted"/>
<evidence type="ECO:0000259" key="2">
    <source>
        <dbReference type="PROSITE" id="PS50887"/>
    </source>
</evidence>
<dbReference type="Gene3D" id="3.20.20.450">
    <property type="entry name" value="EAL domain"/>
    <property type="match status" value="1"/>
</dbReference>
<dbReference type="KEGG" id="bpb:bpr_I2136"/>
<dbReference type="PANTHER" id="PTHR33121:SF70">
    <property type="entry name" value="SIGNALING PROTEIN YKOW"/>
    <property type="match status" value="1"/>
</dbReference>
<dbReference type="SUPFAM" id="SSF55073">
    <property type="entry name" value="Nucleotide cyclase"/>
    <property type="match status" value="1"/>
</dbReference>
<dbReference type="CDD" id="cd01948">
    <property type="entry name" value="EAL"/>
    <property type="match status" value="1"/>
</dbReference>
<dbReference type="SMART" id="SM00052">
    <property type="entry name" value="EAL"/>
    <property type="match status" value="1"/>
</dbReference>
<gene>
    <name evidence="3" type="ordered locus">bpr_I2136</name>
</gene>
<dbReference type="InterPro" id="IPR050706">
    <property type="entry name" value="Cyclic-di-GMP_PDE-like"/>
</dbReference>
<dbReference type="PROSITE" id="PS50887">
    <property type="entry name" value="GGDEF"/>
    <property type="match status" value="1"/>
</dbReference>
<dbReference type="RefSeq" id="WP_013281523.1">
    <property type="nucleotide sequence ID" value="NC_014387.1"/>
</dbReference>
<feature type="domain" description="EAL" evidence="1">
    <location>
        <begin position="312"/>
        <end position="572"/>
    </location>
</feature>
<evidence type="ECO:0000259" key="1">
    <source>
        <dbReference type="PROSITE" id="PS50883"/>
    </source>
</evidence>
<dbReference type="GO" id="GO:0071111">
    <property type="term" value="F:cyclic-guanylate-specific phosphodiesterase activity"/>
    <property type="evidence" value="ECO:0007669"/>
    <property type="project" value="InterPro"/>
</dbReference>
<dbReference type="SMART" id="SM00267">
    <property type="entry name" value="GGDEF"/>
    <property type="match status" value="1"/>
</dbReference>
<dbReference type="SUPFAM" id="SSF141868">
    <property type="entry name" value="EAL domain-like"/>
    <property type="match status" value="1"/>
</dbReference>
<evidence type="ECO:0000313" key="3">
    <source>
        <dbReference type="EMBL" id="ADL34869.1"/>
    </source>
</evidence>
<dbReference type="PROSITE" id="PS50883">
    <property type="entry name" value="EAL"/>
    <property type="match status" value="1"/>
</dbReference>
<dbReference type="InterPro" id="IPR043128">
    <property type="entry name" value="Rev_trsase/Diguanyl_cyclase"/>
</dbReference>
<dbReference type="Pfam" id="PF00563">
    <property type="entry name" value="EAL"/>
    <property type="match status" value="1"/>
</dbReference>
<dbReference type="STRING" id="515622.bpr_I2136"/>
<reference evidence="3 4" key="1">
    <citation type="journal article" date="2010" name="PLoS ONE">
        <title>The glycobiome of the rumen bacterium Butyrivibrio proteoclasticus B316(T) highlights adaptation to a polysaccharide-rich environment.</title>
        <authorList>
            <person name="Kelly W.J."/>
            <person name="Leahy S.C."/>
            <person name="Altermann E."/>
            <person name="Yeoman C.J."/>
            <person name="Dunne J.C."/>
            <person name="Kong Z."/>
            <person name="Pacheco D.M."/>
            <person name="Li D."/>
            <person name="Noel S.J."/>
            <person name="Moon C.D."/>
            <person name="Cookson A.L."/>
            <person name="Attwood G.T."/>
        </authorList>
    </citation>
    <scope>NUCLEOTIDE SEQUENCE [LARGE SCALE GENOMIC DNA]</scope>
    <source>
        <strain evidence="4">ATCC 51982 / DSM 14932 / B316</strain>
    </source>
</reference>
<feature type="domain" description="GGDEF" evidence="2">
    <location>
        <begin position="177"/>
        <end position="303"/>
    </location>
</feature>
<dbReference type="Proteomes" id="UP000001299">
    <property type="component" value="Chromosome 1"/>
</dbReference>
<dbReference type="eggNOG" id="COG2200">
    <property type="taxonomic scope" value="Bacteria"/>
</dbReference>
<accession>E0RVM0</accession>
<organism evidence="3 4">
    <name type="scientific">Butyrivibrio proteoclasticus (strain ATCC 51982 / DSM 14932 / B316)</name>
    <name type="common">Clostridium proteoclasticum</name>
    <dbReference type="NCBI Taxonomy" id="515622"/>
    <lineage>
        <taxon>Bacteria</taxon>
        <taxon>Bacillati</taxon>
        <taxon>Bacillota</taxon>
        <taxon>Clostridia</taxon>
        <taxon>Lachnospirales</taxon>
        <taxon>Lachnospiraceae</taxon>
        <taxon>Butyrivibrio</taxon>
    </lineage>
</organism>
<dbReference type="EMBL" id="CP001810">
    <property type="protein sequence ID" value="ADL34869.1"/>
    <property type="molecule type" value="Genomic_DNA"/>
</dbReference>
<keyword evidence="4" id="KW-1185">Reference proteome</keyword>
<dbReference type="NCBIfam" id="TIGR00254">
    <property type="entry name" value="GGDEF"/>
    <property type="match status" value="1"/>
</dbReference>
<dbReference type="CDD" id="cd01949">
    <property type="entry name" value="GGDEF"/>
    <property type="match status" value="1"/>
</dbReference>
<dbReference type="AlphaFoldDB" id="E0RVM0"/>
<dbReference type="Pfam" id="PF00990">
    <property type="entry name" value="GGDEF"/>
    <property type="match status" value="1"/>
</dbReference>
<dbReference type="InterPro" id="IPR035919">
    <property type="entry name" value="EAL_sf"/>
</dbReference>